<dbReference type="Gene3D" id="3.40.50.620">
    <property type="entry name" value="HUPs"/>
    <property type="match status" value="1"/>
</dbReference>
<feature type="binding site" evidence="3">
    <location>
        <begin position="7"/>
        <end position="20"/>
    </location>
    <ligand>
        <name>ATP</name>
        <dbReference type="ChEBI" id="CHEBI:30616"/>
    </ligand>
</feature>
<dbReference type="PANTHER" id="PTHR37825:SF1">
    <property type="entry name" value="TRNA(MET) CYTIDINE ACETATE LIGASE"/>
    <property type="match status" value="1"/>
</dbReference>
<dbReference type="InterPro" id="IPR008513">
    <property type="entry name" value="tRNA(Met)_cyd_acetate_ligase"/>
</dbReference>
<dbReference type="Proteomes" id="UP001597506">
    <property type="component" value="Unassembled WGS sequence"/>
</dbReference>
<comment type="caution">
    <text evidence="3">Lacks conserved residue(s) required for the propagation of feature annotation.</text>
</comment>
<organism evidence="4 5">
    <name type="scientific">Bacillus seohaeanensis</name>
    <dbReference type="NCBI Taxonomy" id="284580"/>
    <lineage>
        <taxon>Bacteria</taxon>
        <taxon>Bacillati</taxon>
        <taxon>Bacillota</taxon>
        <taxon>Bacilli</taxon>
        <taxon>Bacillales</taxon>
        <taxon>Bacillaceae</taxon>
        <taxon>Bacillus</taxon>
    </lineage>
</organism>
<evidence type="ECO:0000313" key="5">
    <source>
        <dbReference type="Proteomes" id="UP001597506"/>
    </source>
</evidence>
<comment type="subcellular location">
    <subcellularLocation>
        <location evidence="3">Cytoplasm</location>
    </subcellularLocation>
</comment>
<comment type="catalytic activity">
    <reaction evidence="3">
        <text>cytidine(34) in elongator tRNA(Met) + acetate + ATP = N(4)-acetylcytidine(34) in elongator tRNA(Met) + AMP + diphosphate</text>
        <dbReference type="Rhea" id="RHEA:58144"/>
        <dbReference type="Rhea" id="RHEA-COMP:10693"/>
        <dbReference type="Rhea" id="RHEA-COMP:10694"/>
        <dbReference type="ChEBI" id="CHEBI:30089"/>
        <dbReference type="ChEBI" id="CHEBI:30616"/>
        <dbReference type="ChEBI" id="CHEBI:33019"/>
        <dbReference type="ChEBI" id="CHEBI:74900"/>
        <dbReference type="ChEBI" id="CHEBI:82748"/>
        <dbReference type="ChEBI" id="CHEBI:456215"/>
    </reaction>
</comment>
<feature type="binding site" evidence="3">
    <location>
        <position position="187"/>
    </location>
    <ligand>
        <name>ATP</name>
        <dbReference type="ChEBI" id="CHEBI:30616"/>
    </ligand>
</feature>
<feature type="binding site" evidence="3">
    <location>
        <position position="101"/>
    </location>
    <ligand>
        <name>ATP</name>
        <dbReference type="ChEBI" id="CHEBI:30616"/>
    </ligand>
</feature>
<sequence length="405" mass="46583">MNAAGVVVEYNPFHNGHLHHLIETKKSTKADIIVAVMSGYFLQRGEPAIVSKWARAEMALKAGIDIVVELPYPFATQHAETFAFGSIAILDALGCDSFCFGSEGGNITSFTHTIEMIEENKQQYNAMIQSFIKDGMSYPSALANAFKTLDKKMEAVDLSQPNNILGYHYIEAKHKLKSSITPFTISRKSAQYHDPQFSSETIASATSIRKNVFDNKMDLSQTRELVPKTSIDILEQYRRRFGQFHAWETYWSLFQYKVISSTIHELRSIYEIEEGIEYRIKACVKEAKSFNEFMNKVKTKRYTWTRLQRMALHILTNTKKEDMLKLQEYPNYIRLLGMTGSGREYLNRIKKQLPIPLISNWSSIGEEQKYLDMKAAEIYALGLQNPKSREDLLKQEWKQPPIILE</sequence>
<keyword evidence="1 3" id="KW-0436">Ligase</keyword>
<keyword evidence="3" id="KW-0820">tRNA-binding</keyword>
<proteinExistence type="inferred from homology"/>
<keyword evidence="3" id="KW-0963">Cytoplasm</keyword>
<comment type="similarity">
    <text evidence="3">Belongs to the TmcAL family.</text>
</comment>
<dbReference type="NCBIfam" id="NF010191">
    <property type="entry name" value="PRK13670.1"/>
    <property type="match status" value="1"/>
</dbReference>
<comment type="function">
    <text evidence="3">Catalyzes the formation of N(4)-acetylcytidine (ac(4)C) at the wobble position of elongator tRNA(Met), using acetate and ATP as substrates. First activates an acetate ion to form acetyladenylate (Ac-AMP) and then transfers the acetyl group to tRNA to form ac(4)C34.</text>
</comment>
<evidence type="ECO:0000256" key="1">
    <source>
        <dbReference type="ARBA" id="ARBA00022598"/>
    </source>
</evidence>
<dbReference type="HAMAP" id="MF_01539">
    <property type="entry name" value="TmcAL"/>
    <property type="match status" value="1"/>
</dbReference>
<gene>
    <name evidence="3" type="primary">tmcAL</name>
    <name evidence="4" type="ORF">ACFSUL_19535</name>
</gene>
<dbReference type="PANTHER" id="PTHR37825">
    <property type="entry name" value="TRNA(MET) CYTIDINE ACETATE LIGASE"/>
    <property type="match status" value="1"/>
</dbReference>
<keyword evidence="3" id="KW-0547">Nucleotide-binding</keyword>
<dbReference type="Pfam" id="PF05636">
    <property type="entry name" value="HIGH_NTase1"/>
    <property type="match status" value="1"/>
</dbReference>
<evidence type="ECO:0000256" key="3">
    <source>
        <dbReference type="HAMAP-Rule" id="MF_01539"/>
    </source>
</evidence>
<keyword evidence="3" id="KW-0694">RNA-binding</keyword>
<keyword evidence="5" id="KW-1185">Reference proteome</keyword>
<dbReference type="EC" id="6.3.4.-" evidence="3"/>
<evidence type="ECO:0000256" key="2">
    <source>
        <dbReference type="ARBA" id="ARBA00022694"/>
    </source>
</evidence>
<feature type="binding site" evidence="3">
    <location>
        <position position="162"/>
    </location>
    <ligand>
        <name>ATP</name>
        <dbReference type="ChEBI" id="CHEBI:30616"/>
    </ligand>
</feature>
<dbReference type="SUPFAM" id="SSF52374">
    <property type="entry name" value="Nucleotidylyl transferase"/>
    <property type="match status" value="1"/>
</dbReference>
<dbReference type="RefSeq" id="WP_377937685.1">
    <property type="nucleotide sequence ID" value="NZ_JBHUMF010000031.1"/>
</dbReference>
<reference evidence="5" key="1">
    <citation type="journal article" date="2019" name="Int. J. Syst. Evol. Microbiol.">
        <title>The Global Catalogue of Microorganisms (GCM) 10K type strain sequencing project: providing services to taxonomists for standard genome sequencing and annotation.</title>
        <authorList>
            <consortium name="The Broad Institute Genomics Platform"/>
            <consortium name="The Broad Institute Genome Sequencing Center for Infectious Disease"/>
            <person name="Wu L."/>
            <person name="Ma J."/>
        </authorList>
    </citation>
    <scope>NUCLEOTIDE SEQUENCE [LARGE SCALE GENOMIC DNA]</scope>
    <source>
        <strain evidence="5">KCTC 3913</strain>
    </source>
</reference>
<evidence type="ECO:0000313" key="4">
    <source>
        <dbReference type="EMBL" id="MFD2682940.1"/>
    </source>
</evidence>
<dbReference type="EMBL" id="JBHUMF010000031">
    <property type="protein sequence ID" value="MFD2682940.1"/>
    <property type="molecule type" value="Genomic_DNA"/>
</dbReference>
<name>A0ABW5RW67_9BACI</name>
<keyword evidence="2 3" id="KW-0819">tRNA processing</keyword>
<keyword evidence="3" id="KW-0067">ATP-binding</keyword>
<protein>
    <recommendedName>
        <fullName evidence="3">tRNA(Met) cytidine acetate ligase</fullName>
        <ecNumber evidence="3">6.3.4.-</ecNumber>
    </recommendedName>
</protein>
<accession>A0ABW5RW67</accession>
<dbReference type="InterPro" id="IPR014729">
    <property type="entry name" value="Rossmann-like_a/b/a_fold"/>
</dbReference>
<comment type="caution">
    <text evidence="4">The sequence shown here is derived from an EMBL/GenBank/DDBJ whole genome shotgun (WGS) entry which is preliminary data.</text>
</comment>